<evidence type="ECO:0000313" key="2">
    <source>
        <dbReference type="EMBL" id="KAE9967188.1"/>
    </source>
</evidence>
<name>A0A8H3UDB1_VENIN</name>
<dbReference type="EMBL" id="WNWS01000231">
    <property type="protein sequence ID" value="KAE9973897.1"/>
    <property type="molecule type" value="Genomic_DNA"/>
</dbReference>
<evidence type="ECO:0000313" key="5">
    <source>
        <dbReference type="Proteomes" id="UP000447873"/>
    </source>
</evidence>
<feature type="compositionally biased region" description="Basic and acidic residues" evidence="1">
    <location>
        <begin position="156"/>
        <end position="185"/>
    </location>
</feature>
<gene>
    <name evidence="2" type="ORF">BLS_006527</name>
    <name evidence="3" type="ORF">EG328_004183</name>
</gene>
<proteinExistence type="predicted"/>
<organism evidence="2 4">
    <name type="scientific">Venturia inaequalis</name>
    <name type="common">Apple scab fungus</name>
    <dbReference type="NCBI Taxonomy" id="5025"/>
    <lineage>
        <taxon>Eukaryota</taxon>
        <taxon>Fungi</taxon>
        <taxon>Dikarya</taxon>
        <taxon>Ascomycota</taxon>
        <taxon>Pezizomycotina</taxon>
        <taxon>Dothideomycetes</taxon>
        <taxon>Pleosporomycetidae</taxon>
        <taxon>Venturiales</taxon>
        <taxon>Venturiaceae</taxon>
        <taxon>Venturia</taxon>
    </lineage>
</organism>
<feature type="compositionally biased region" description="Basic and acidic residues" evidence="1">
    <location>
        <begin position="249"/>
        <end position="268"/>
    </location>
</feature>
<dbReference type="AlphaFoldDB" id="A0A8H3UDB1"/>
<feature type="compositionally biased region" description="Basic and acidic residues" evidence="1">
    <location>
        <begin position="134"/>
        <end position="149"/>
    </location>
</feature>
<dbReference type="EMBL" id="WNWQ01000482">
    <property type="protein sequence ID" value="KAE9967188.1"/>
    <property type="molecule type" value="Genomic_DNA"/>
</dbReference>
<feature type="compositionally biased region" description="Polar residues" evidence="1">
    <location>
        <begin position="30"/>
        <end position="45"/>
    </location>
</feature>
<feature type="compositionally biased region" description="Polar residues" evidence="1">
    <location>
        <begin position="190"/>
        <end position="204"/>
    </location>
</feature>
<evidence type="ECO:0000313" key="4">
    <source>
        <dbReference type="Proteomes" id="UP000433883"/>
    </source>
</evidence>
<protein>
    <recommendedName>
        <fullName evidence="6">Cylicin I</fullName>
    </recommendedName>
</protein>
<feature type="compositionally biased region" description="Basic and acidic residues" evidence="1">
    <location>
        <begin position="205"/>
        <end position="218"/>
    </location>
</feature>
<reference evidence="2 4" key="1">
    <citation type="submission" date="2019-11" db="EMBL/GenBank/DDBJ databases">
        <title>Venturia inaequalis Genome Resource.</title>
        <authorList>
            <person name="Lichtner F.J."/>
        </authorList>
    </citation>
    <scope>NUCLEOTIDE SEQUENCE [LARGE SCALE GENOMIC DNA]</scope>
    <source>
        <strain evidence="3 5">120213</strain>
        <strain evidence="2">Bline_iso_100314</strain>
    </source>
</reference>
<feature type="compositionally biased region" description="Basic and acidic residues" evidence="1">
    <location>
        <begin position="117"/>
        <end position="127"/>
    </location>
</feature>
<feature type="region of interest" description="Disordered" evidence="1">
    <location>
        <begin position="78"/>
        <end position="286"/>
    </location>
</feature>
<feature type="compositionally biased region" description="Acidic residues" evidence="1">
    <location>
        <begin position="101"/>
        <end position="116"/>
    </location>
</feature>
<feature type="region of interest" description="Disordered" evidence="1">
    <location>
        <begin position="20"/>
        <end position="45"/>
    </location>
</feature>
<evidence type="ECO:0008006" key="6">
    <source>
        <dbReference type="Google" id="ProtNLM"/>
    </source>
</evidence>
<feature type="compositionally biased region" description="Low complexity" evidence="1">
    <location>
        <begin position="20"/>
        <end position="29"/>
    </location>
</feature>
<comment type="caution">
    <text evidence="2">The sequence shown here is derived from an EMBL/GenBank/DDBJ whole genome shotgun (WGS) entry which is preliminary data.</text>
</comment>
<dbReference type="Proteomes" id="UP000433883">
    <property type="component" value="Unassembled WGS sequence"/>
</dbReference>
<evidence type="ECO:0000313" key="3">
    <source>
        <dbReference type="EMBL" id="KAE9973897.1"/>
    </source>
</evidence>
<feature type="compositionally biased region" description="Basic and acidic residues" evidence="1">
    <location>
        <begin position="81"/>
        <end position="100"/>
    </location>
</feature>
<accession>A0A8H3UDB1</accession>
<dbReference type="Proteomes" id="UP000447873">
    <property type="component" value="Unassembled WGS sequence"/>
</dbReference>
<evidence type="ECO:0000256" key="1">
    <source>
        <dbReference type="SAM" id="MobiDB-lite"/>
    </source>
</evidence>
<sequence length="286" mass="30836">MILARATALRASSVNAFARSARTTRSRTSQQCFRLSQQSGRRQYSSAKDHVIQKASSDIPWLVSGIAITIGGTYVALQPHDSGHHDDHDEGHGEDHGEEHEEKEEASEEDSTEESTEESKDEGKSDDGGEEEKDSAGDADKKDAPKDDAPKEEDSESQKDDEKEDSGSQKDGEKKDSEKSDDNPKKSGSAEVSNKGMTKSASNTVKHEETGTGKKLRLDSSAGKTIGEGSSSGDEDDMSHKQRGMSNTDTKHSTDPSKDPEKSKKGEGTVETAKIKGTVDPSRPQV</sequence>